<feature type="region of interest" description="Disordered" evidence="1">
    <location>
        <begin position="1"/>
        <end position="62"/>
    </location>
</feature>
<feature type="region of interest" description="Disordered" evidence="1">
    <location>
        <begin position="75"/>
        <end position="99"/>
    </location>
</feature>
<proteinExistence type="predicted"/>
<reference evidence="2 3" key="1">
    <citation type="journal article" date="2020" name="Nature">
        <title>Six reference-quality genomes reveal evolution of bat adaptations.</title>
        <authorList>
            <person name="Jebb D."/>
            <person name="Huang Z."/>
            <person name="Pippel M."/>
            <person name="Hughes G.M."/>
            <person name="Lavrichenko K."/>
            <person name="Devanna P."/>
            <person name="Winkler S."/>
            <person name="Jermiin L.S."/>
            <person name="Skirmuntt E.C."/>
            <person name="Katzourakis A."/>
            <person name="Burkitt-Gray L."/>
            <person name="Ray D.A."/>
            <person name="Sullivan K.A.M."/>
            <person name="Roscito J.G."/>
            <person name="Kirilenko B.M."/>
            <person name="Davalos L.M."/>
            <person name="Corthals A.P."/>
            <person name="Power M.L."/>
            <person name="Jones G."/>
            <person name="Ransome R.D."/>
            <person name="Dechmann D.K.N."/>
            <person name="Locatelli A.G."/>
            <person name="Puechmaille S.J."/>
            <person name="Fedrigo O."/>
            <person name="Jarvis E.D."/>
            <person name="Hiller M."/>
            <person name="Vernes S.C."/>
            <person name="Myers E.W."/>
            <person name="Teeling E.C."/>
        </authorList>
    </citation>
    <scope>NUCLEOTIDE SEQUENCE [LARGE SCALE GENOMIC DNA]</scope>
    <source>
        <strain evidence="2">Bat1K_MPI-CBG_1</strain>
    </source>
</reference>
<dbReference type="Proteomes" id="UP000664940">
    <property type="component" value="Unassembled WGS sequence"/>
</dbReference>
<dbReference type="EMBL" id="JABVXQ010000014">
    <property type="protein sequence ID" value="KAF6078373.1"/>
    <property type="molecule type" value="Genomic_DNA"/>
</dbReference>
<evidence type="ECO:0000313" key="2">
    <source>
        <dbReference type="EMBL" id="KAF6078373.1"/>
    </source>
</evidence>
<comment type="caution">
    <text evidence="2">The sequence shown here is derived from an EMBL/GenBank/DDBJ whole genome shotgun (WGS) entry which is preliminary data.</text>
</comment>
<organism evidence="2 3">
    <name type="scientific">Phyllostomus discolor</name>
    <name type="common">pale spear-nosed bat</name>
    <dbReference type="NCBI Taxonomy" id="89673"/>
    <lineage>
        <taxon>Eukaryota</taxon>
        <taxon>Metazoa</taxon>
        <taxon>Chordata</taxon>
        <taxon>Craniata</taxon>
        <taxon>Vertebrata</taxon>
        <taxon>Euteleostomi</taxon>
        <taxon>Mammalia</taxon>
        <taxon>Eutheria</taxon>
        <taxon>Laurasiatheria</taxon>
        <taxon>Chiroptera</taxon>
        <taxon>Yangochiroptera</taxon>
        <taxon>Phyllostomidae</taxon>
        <taxon>Phyllostominae</taxon>
        <taxon>Phyllostomus</taxon>
    </lineage>
</organism>
<feature type="compositionally biased region" description="Low complexity" evidence="1">
    <location>
        <begin position="39"/>
        <end position="49"/>
    </location>
</feature>
<evidence type="ECO:0000313" key="3">
    <source>
        <dbReference type="Proteomes" id="UP000664940"/>
    </source>
</evidence>
<dbReference type="AlphaFoldDB" id="A0A833YQ31"/>
<name>A0A833YQ31_9CHIR</name>
<protein>
    <submittedName>
        <fullName evidence="2">Uncharacterized protein</fullName>
    </submittedName>
</protein>
<accession>A0A833YQ31</accession>
<gene>
    <name evidence="2" type="ORF">HJG60_009217</name>
</gene>
<sequence>MINTPRSCADEPDAESLGPQQTGAPSPAGQPAHAPWSRLPPLRSGSGQPSPQPPAPPCLLLSPGSCPRQTNCLRVGPGSRLATPQGASPGGVDVPGHSISGWRSETRSLTSEMAKGMTLLTESGLARQPGM</sequence>
<evidence type="ECO:0000256" key="1">
    <source>
        <dbReference type="SAM" id="MobiDB-lite"/>
    </source>
</evidence>